<gene>
    <name evidence="2" type="ORF">CGOC_LOCUS8246</name>
</gene>
<feature type="region of interest" description="Disordered" evidence="1">
    <location>
        <begin position="1"/>
        <end position="39"/>
    </location>
</feature>
<evidence type="ECO:0000256" key="1">
    <source>
        <dbReference type="SAM" id="MobiDB-lite"/>
    </source>
</evidence>
<organism evidence="2 3">
    <name type="scientific">Cylicostephanus goldi</name>
    <name type="common">Nematode worm</name>
    <dbReference type="NCBI Taxonomy" id="71465"/>
    <lineage>
        <taxon>Eukaryota</taxon>
        <taxon>Metazoa</taxon>
        <taxon>Ecdysozoa</taxon>
        <taxon>Nematoda</taxon>
        <taxon>Chromadorea</taxon>
        <taxon>Rhabditida</taxon>
        <taxon>Rhabditina</taxon>
        <taxon>Rhabditomorpha</taxon>
        <taxon>Strongyloidea</taxon>
        <taxon>Strongylidae</taxon>
        <taxon>Cylicostephanus</taxon>
    </lineage>
</organism>
<reference evidence="2 3" key="1">
    <citation type="submission" date="2018-11" db="EMBL/GenBank/DDBJ databases">
        <authorList>
            <consortium name="Pathogen Informatics"/>
        </authorList>
    </citation>
    <scope>NUCLEOTIDE SEQUENCE [LARGE SCALE GENOMIC DNA]</scope>
</reference>
<name>A0A3P6UX73_CYLGO</name>
<dbReference type="AlphaFoldDB" id="A0A3P6UX73"/>
<sequence length="78" mass="9403">MQKPPNLRNSKMVNMLEPKRKVQRQRSPRMKRQQRTRMKKTRVNFVLTVVMVLIWSTISGHRHCRKSRCESRSKLVSL</sequence>
<feature type="compositionally biased region" description="Basic residues" evidence="1">
    <location>
        <begin position="21"/>
        <end position="39"/>
    </location>
</feature>
<dbReference type="EMBL" id="UYRV01029951">
    <property type="protein sequence ID" value="VDK84198.1"/>
    <property type="molecule type" value="Genomic_DNA"/>
</dbReference>
<accession>A0A3P6UX73</accession>
<dbReference type="Proteomes" id="UP000271889">
    <property type="component" value="Unassembled WGS sequence"/>
</dbReference>
<proteinExistence type="predicted"/>
<protein>
    <submittedName>
        <fullName evidence="2">Uncharacterized protein</fullName>
    </submittedName>
</protein>
<evidence type="ECO:0000313" key="3">
    <source>
        <dbReference type="Proteomes" id="UP000271889"/>
    </source>
</evidence>
<evidence type="ECO:0000313" key="2">
    <source>
        <dbReference type="EMBL" id="VDK84198.1"/>
    </source>
</evidence>
<keyword evidence="3" id="KW-1185">Reference proteome</keyword>